<dbReference type="InterPro" id="IPR019850">
    <property type="entry name" value="GldD-like"/>
</dbReference>
<proteinExistence type="predicted"/>
<name>A0A831LN12_9BACT</name>
<dbReference type="PROSITE" id="PS51257">
    <property type="entry name" value="PROKAR_LIPOPROTEIN"/>
    <property type="match status" value="1"/>
</dbReference>
<accession>A0A831LN12</accession>
<dbReference type="NCBIfam" id="TIGR03512">
    <property type="entry name" value="GldD_lipo"/>
    <property type="match status" value="1"/>
</dbReference>
<sequence>MNYKILLVVFAFFWVGCKEKHTPKPRGFFRIGLPEKNYQPLPDQFPYQFHIPEYVNVTPDQQNPDQPWWINLEVPANKAEVHISYYSLNNRAKPTRELLAEFMEETRELAYKHSIKANAIQERVFVNPEDDVFGIVYHIEGNAASPVQFFLTDSTRHFLRGALYIRATPNIDSLKPVIDFLERDVIHLIETTKWE</sequence>
<gene>
    <name evidence="1" type="primary">gldD</name>
    <name evidence="1" type="ORF">ENN90_14085</name>
</gene>
<comment type="caution">
    <text evidence="1">The sequence shown here is derived from an EMBL/GenBank/DDBJ whole genome shotgun (WGS) entry which is preliminary data.</text>
</comment>
<organism evidence="1">
    <name type="scientific">Mariniphaga anaerophila</name>
    <dbReference type="NCBI Taxonomy" id="1484053"/>
    <lineage>
        <taxon>Bacteria</taxon>
        <taxon>Pseudomonadati</taxon>
        <taxon>Bacteroidota</taxon>
        <taxon>Bacteroidia</taxon>
        <taxon>Marinilabiliales</taxon>
        <taxon>Prolixibacteraceae</taxon>
        <taxon>Mariniphaga</taxon>
    </lineage>
</organism>
<keyword evidence="1" id="KW-0449">Lipoprotein</keyword>
<protein>
    <submittedName>
        <fullName evidence="1">Gliding motility lipoprotein GldD</fullName>
    </submittedName>
</protein>
<evidence type="ECO:0000313" key="1">
    <source>
        <dbReference type="EMBL" id="HDR52723.1"/>
    </source>
</evidence>
<dbReference type="Pfam" id="PF25593">
    <property type="entry name" value="GldD_lipo"/>
    <property type="match status" value="1"/>
</dbReference>
<reference evidence="1" key="1">
    <citation type="journal article" date="2020" name="mSystems">
        <title>Genome- and Community-Level Interaction Insights into Carbon Utilization and Element Cycling Functions of Hydrothermarchaeota in Hydrothermal Sediment.</title>
        <authorList>
            <person name="Zhou Z."/>
            <person name="Liu Y."/>
            <person name="Xu W."/>
            <person name="Pan J."/>
            <person name="Luo Z.H."/>
            <person name="Li M."/>
        </authorList>
    </citation>
    <scope>NUCLEOTIDE SEQUENCE [LARGE SCALE GENOMIC DNA]</scope>
    <source>
        <strain evidence="1">SpSt-1217</strain>
    </source>
</reference>
<dbReference type="EMBL" id="DSDK01000790">
    <property type="protein sequence ID" value="HDR52723.1"/>
    <property type="molecule type" value="Genomic_DNA"/>
</dbReference>
<dbReference type="Proteomes" id="UP000886047">
    <property type="component" value="Unassembled WGS sequence"/>
</dbReference>
<dbReference type="AlphaFoldDB" id="A0A831LN12"/>